<dbReference type="InterPro" id="IPR014710">
    <property type="entry name" value="RmlC-like_jellyroll"/>
</dbReference>
<gene>
    <name evidence="7" type="ORF">GCM10009090_20760</name>
</gene>
<evidence type="ECO:0000256" key="3">
    <source>
        <dbReference type="ARBA" id="ARBA00023125"/>
    </source>
</evidence>
<evidence type="ECO:0000256" key="5">
    <source>
        <dbReference type="ARBA" id="ARBA00023163"/>
    </source>
</evidence>
<dbReference type="RefSeq" id="WP_140725048.1">
    <property type="nucleotide sequence ID" value="NZ_BNBA01000014.1"/>
</dbReference>
<dbReference type="Pfam" id="PF02311">
    <property type="entry name" value="AraC_binding"/>
    <property type="match status" value="1"/>
</dbReference>
<dbReference type="SMART" id="SM00342">
    <property type="entry name" value="HTH_ARAC"/>
    <property type="match status" value="1"/>
</dbReference>
<dbReference type="SUPFAM" id="SSF46689">
    <property type="entry name" value="Homeodomain-like"/>
    <property type="match status" value="1"/>
</dbReference>
<dbReference type="GO" id="GO:0003700">
    <property type="term" value="F:DNA-binding transcription factor activity"/>
    <property type="evidence" value="ECO:0007669"/>
    <property type="project" value="InterPro"/>
</dbReference>
<sequence>MPHASLPRALYESRVRPLNGVAVDYPDGHQVPAHVHPRAQLVYAVKGLMVVSTPRERWLVPSNRAVWLPPGTEHAIRMRGAVHMRSLFVNADAAPGLPQHACVIAVAPLLRELIQAATLLPPMYDVSGRDGRLAALLLDELGKGPSLPLRLPWPEDPRIARVCERLQAEPDDARGTAEWAHALSMSEKTFQRHFRRHTGLSFARWRQQARLLGALERLAAGDPVGTVAMRQGYESQSAFAAAFRRQFGASPSRFFD</sequence>
<evidence type="ECO:0000313" key="8">
    <source>
        <dbReference type="Proteomes" id="UP000623958"/>
    </source>
</evidence>
<dbReference type="InterPro" id="IPR009057">
    <property type="entry name" value="Homeodomain-like_sf"/>
</dbReference>
<dbReference type="SUPFAM" id="SSF51182">
    <property type="entry name" value="RmlC-like cupins"/>
    <property type="match status" value="1"/>
</dbReference>
<dbReference type="PANTHER" id="PTHR11019:SF159">
    <property type="entry name" value="TRANSCRIPTIONAL REGULATOR-RELATED"/>
    <property type="match status" value="1"/>
</dbReference>
<dbReference type="InterPro" id="IPR018060">
    <property type="entry name" value="HTH_AraC"/>
</dbReference>
<dbReference type="FunFam" id="1.10.10.60:FF:000132">
    <property type="entry name" value="AraC family transcriptional regulator"/>
    <property type="match status" value="1"/>
</dbReference>
<dbReference type="PROSITE" id="PS00041">
    <property type="entry name" value="HTH_ARAC_FAMILY_1"/>
    <property type="match status" value="1"/>
</dbReference>
<name>A0A919KIW2_9XANT</name>
<keyword evidence="2" id="KW-0805">Transcription regulation</keyword>
<dbReference type="PANTHER" id="PTHR11019">
    <property type="entry name" value="HTH-TYPE TRANSCRIPTIONAL REGULATOR NIMR"/>
    <property type="match status" value="1"/>
</dbReference>
<proteinExistence type="predicted"/>
<dbReference type="InterPro" id="IPR003313">
    <property type="entry name" value="AraC-bd"/>
</dbReference>
<reference evidence="7" key="1">
    <citation type="journal article" date="2014" name="Int. J. Syst. Evol. Microbiol.">
        <title>Complete genome sequence of Corynebacterium casei LMG S-19264T (=DSM 44701T), isolated from a smear-ripened cheese.</title>
        <authorList>
            <consortium name="US DOE Joint Genome Institute (JGI-PGF)"/>
            <person name="Walter F."/>
            <person name="Albersmeier A."/>
            <person name="Kalinowski J."/>
            <person name="Ruckert C."/>
        </authorList>
    </citation>
    <scope>NUCLEOTIDE SEQUENCE</scope>
    <source>
        <strain evidence="7">JCM 13306</strain>
    </source>
</reference>
<dbReference type="GO" id="GO:0043565">
    <property type="term" value="F:sequence-specific DNA binding"/>
    <property type="evidence" value="ECO:0007669"/>
    <property type="project" value="InterPro"/>
</dbReference>
<keyword evidence="4" id="KW-0010">Activator</keyword>
<dbReference type="PRINTS" id="PR00032">
    <property type="entry name" value="HTHARAC"/>
</dbReference>
<evidence type="ECO:0000256" key="2">
    <source>
        <dbReference type="ARBA" id="ARBA00023015"/>
    </source>
</evidence>
<dbReference type="EMBL" id="BNBA01000014">
    <property type="protein sequence ID" value="GHH54249.1"/>
    <property type="molecule type" value="Genomic_DNA"/>
</dbReference>
<feature type="domain" description="HTH araC/xylS-type" evidence="6">
    <location>
        <begin position="160"/>
        <end position="256"/>
    </location>
</feature>
<dbReference type="CDD" id="cd06124">
    <property type="entry name" value="cupin_NimR-like_N"/>
    <property type="match status" value="1"/>
</dbReference>
<accession>A0A919KIW2</accession>
<organism evidence="7 8">
    <name type="scientific">Xanthomonas boreopolis</name>
    <dbReference type="NCBI Taxonomy" id="86183"/>
    <lineage>
        <taxon>Bacteria</taxon>
        <taxon>Pseudomonadati</taxon>
        <taxon>Pseudomonadota</taxon>
        <taxon>Gammaproteobacteria</taxon>
        <taxon>Lysobacterales</taxon>
        <taxon>Lysobacteraceae</taxon>
        <taxon>Xanthomonas</taxon>
    </lineage>
</organism>
<dbReference type="InterPro" id="IPR020449">
    <property type="entry name" value="Tscrpt_reg_AraC-type_HTH"/>
</dbReference>
<dbReference type="InterPro" id="IPR018062">
    <property type="entry name" value="HTH_AraC-typ_CS"/>
</dbReference>
<dbReference type="AlphaFoldDB" id="A0A919KIW2"/>
<dbReference type="InterPro" id="IPR011051">
    <property type="entry name" value="RmlC_Cupin_sf"/>
</dbReference>
<dbReference type="Pfam" id="PF12833">
    <property type="entry name" value="HTH_18"/>
    <property type="match status" value="1"/>
</dbReference>
<keyword evidence="8" id="KW-1185">Reference proteome</keyword>
<keyword evidence="3" id="KW-0238">DNA-binding</keyword>
<evidence type="ECO:0000259" key="6">
    <source>
        <dbReference type="PROSITE" id="PS01124"/>
    </source>
</evidence>
<evidence type="ECO:0000313" key="7">
    <source>
        <dbReference type="EMBL" id="GHH54249.1"/>
    </source>
</evidence>
<keyword evidence="1" id="KW-0678">Repressor</keyword>
<evidence type="ECO:0000256" key="1">
    <source>
        <dbReference type="ARBA" id="ARBA00022491"/>
    </source>
</evidence>
<dbReference type="Proteomes" id="UP000623958">
    <property type="component" value="Unassembled WGS sequence"/>
</dbReference>
<keyword evidence="5" id="KW-0804">Transcription</keyword>
<evidence type="ECO:0000256" key="4">
    <source>
        <dbReference type="ARBA" id="ARBA00023159"/>
    </source>
</evidence>
<dbReference type="Gene3D" id="1.10.10.60">
    <property type="entry name" value="Homeodomain-like"/>
    <property type="match status" value="1"/>
</dbReference>
<dbReference type="PROSITE" id="PS01124">
    <property type="entry name" value="HTH_ARAC_FAMILY_2"/>
    <property type="match status" value="1"/>
</dbReference>
<protein>
    <submittedName>
        <fullName evidence="7">AraC family transcriptional regulator</fullName>
    </submittedName>
</protein>
<reference evidence="7" key="2">
    <citation type="submission" date="2020-09" db="EMBL/GenBank/DDBJ databases">
        <authorList>
            <person name="Sun Q."/>
            <person name="Ohkuma M."/>
        </authorList>
    </citation>
    <scope>NUCLEOTIDE SEQUENCE</scope>
    <source>
        <strain evidence="7">JCM 13306</strain>
    </source>
</reference>
<dbReference type="Gene3D" id="2.60.120.10">
    <property type="entry name" value="Jelly Rolls"/>
    <property type="match status" value="1"/>
</dbReference>
<comment type="caution">
    <text evidence="7">The sequence shown here is derived from an EMBL/GenBank/DDBJ whole genome shotgun (WGS) entry which is preliminary data.</text>
</comment>